<dbReference type="AlphaFoldDB" id="A0AAE0H044"/>
<accession>A0AAE0H044</accession>
<gene>
    <name evidence="1" type="ORF">CYMTET_5107</name>
</gene>
<comment type="caution">
    <text evidence="1">The sequence shown here is derived from an EMBL/GenBank/DDBJ whole genome shotgun (WGS) entry which is preliminary data.</text>
</comment>
<protein>
    <submittedName>
        <fullName evidence="1">Uncharacterized protein</fullName>
    </submittedName>
</protein>
<evidence type="ECO:0000313" key="1">
    <source>
        <dbReference type="EMBL" id="KAK3287396.1"/>
    </source>
</evidence>
<proteinExistence type="predicted"/>
<organism evidence="1 2">
    <name type="scientific">Cymbomonas tetramitiformis</name>
    <dbReference type="NCBI Taxonomy" id="36881"/>
    <lineage>
        <taxon>Eukaryota</taxon>
        <taxon>Viridiplantae</taxon>
        <taxon>Chlorophyta</taxon>
        <taxon>Pyramimonadophyceae</taxon>
        <taxon>Pyramimonadales</taxon>
        <taxon>Pyramimonadaceae</taxon>
        <taxon>Cymbomonas</taxon>
    </lineage>
</organism>
<keyword evidence="2" id="KW-1185">Reference proteome</keyword>
<dbReference type="Proteomes" id="UP001190700">
    <property type="component" value="Unassembled WGS sequence"/>
</dbReference>
<reference evidence="1 2" key="1">
    <citation type="journal article" date="2015" name="Genome Biol. Evol.">
        <title>Comparative Genomics of a Bacterivorous Green Alga Reveals Evolutionary Causalities and Consequences of Phago-Mixotrophic Mode of Nutrition.</title>
        <authorList>
            <person name="Burns J.A."/>
            <person name="Paasch A."/>
            <person name="Narechania A."/>
            <person name="Kim E."/>
        </authorList>
    </citation>
    <scope>NUCLEOTIDE SEQUENCE [LARGE SCALE GENOMIC DNA]</scope>
    <source>
        <strain evidence="1 2">PLY_AMNH</strain>
    </source>
</reference>
<name>A0AAE0H044_9CHLO</name>
<evidence type="ECO:0000313" key="2">
    <source>
        <dbReference type="Proteomes" id="UP001190700"/>
    </source>
</evidence>
<sequence length="123" mass="14049">MDNFLVLGDSKAEALRVRGMVSKIRHRLGIDPNETQRFWEPTLLVDHLGSEEDTANVQLKVTTQQIGKIQAVVRHLLSAASRERRRVAVRERARLNGRCQSLELAALPAQLYVRERARRNLRG</sequence>
<dbReference type="EMBL" id="LGRX02000875">
    <property type="protein sequence ID" value="KAK3287396.1"/>
    <property type="molecule type" value="Genomic_DNA"/>
</dbReference>